<dbReference type="InterPro" id="IPR017946">
    <property type="entry name" value="PLC-like_Pdiesterase_TIM-brl"/>
</dbReference>
<evidence type="ECO:0000256" key="11">
    <source>
        <dbReference type="SAM" id="SignalP"/>
    </source>
</evidence>
<feature type="domain" description="MTC6 partial TIM-barrel" evidence="12">
    <location>
        <begin position="54"/>
        <end position="345"/>
    </location>
</feature>
<dbReference type="SUPFAM" id="SSF56436">
    <property type="entry name" value="C-type lectin-like"/>
    <property type="match status" value="1"/>
</dbReference>
<evidence type="ECO:0000256" key="8">
    <source>
        <dbReference type="ARBA" id="ARBA00038159"/>
    </source>
</evidence>
<evidence type="ECO:0000313" key="14">
    <source>
        <dbReference type="Proteomes" id="UP001234581"/>
    </source>
</evidence>
<accession>A0AAD7URY6</accession>
<dbReference type="GO" id="GO:0016020">
    <property type="term" value="C:membrane"/>
    <property type="evidence" value="ECO:0007669"/>
    <property type="project" value="UniProtKB-SubCell"/>
</dbReference>
<organism evidence="13 14">
    <name type="scientific">Lichtheimia ornata</name>
    <dbReference type="NCBI Taxonomy" id="688661"/>
    <lineage>
        <taxon>Eukaryota</taxon>
        <taxon>Fungi</taxon>
        <taxon>Fungi incertae sedis</taxon>
        <taxon>Mucoromycota</taxon>
        <taxon>Mucoromycotina</taxon>
        <taxon>Mucoromycetes</taxon>
        <taxon>Mucorales</taxon>
        <taxon>Lichtheimiaceae</taxon>
        <taxon>Lichtheimia</taxon>
    </lineage>
</organism>
<dbReference type="InterPro" id="IPR016187">
    <property type="entry name" value="CTDL_fold"/>
</dbReference>
<dbReference type="EMBL" id="JARTCD010000174">
    <property type="protein sequence ID" value="KAJ8651527.1"/>
    <property type="molecule type" value="Genomic_DNA"/>
</dbReference>
<dbReference type="GO" id="GO:0006629">
    <property type="term" value="P:lipid metabolic process"/>
    <property type="evidence" value="ECO:0007669"/>
    <property type="project" value="InterPro"/>
</dbReference>
<evidence type="ECO:0000256" key="1">
    <source>
        <dbReference type="ARBA" id="ARBA00004479"/>
    </source>
</evidence>
<dbReference type="RefSeq" id="XP_058336441.1">
    <property type="nucleotide sequence ID" value="XM_058492788.1"/>
</dbReference>
<dbReference type="GeneID" id="83220236"/>
<keyword evidence="5 10" id="KW-0472">Membrane</keyword>
<evidence type="ECO:0000256" key="2">
    <source>
        <dbReference type="ARBA" id="ARBA00022692"/>
    </source>
</evidence>
<evidence type="ECO:0000259" key="12">
    <source>
        <dbReference type="Pfam" id="PF25506"/>
    </source>
</evidence>
<evidence type="ECO:0000313" key="13">
    <source>
        <dbReference type="EMBL" id="KAJ8651527.1"/>
    </source>
</evidence>
<keyword evidence="3 11" id="KW-0732">Signal</keyword>
<evidence type="ECO:0000256" key="9">
    <source>
        <dbReference type="ARBA" id="ARBA00039865"/>
    </source>
</evidence>
<evidence type="ECO:0000256" key="4">
    <source>
        <dbReference type="ARBA" id="ARBA00022989"/>
    </source>
</evidence>
<evidence type="ECO:0000256" key="7">
    <source>
        <dbReference type="ARBA" id="ARBA00037703"/>
    </source>
</evidence>
<dbReference type="InterPro" id="IPR051008">
    <property type="entry name" value="Telomere_Capping_Maintenance"/>
</dbReference>
<dbReference type="AlphaFoldDB" id="A0AAD7URY6"/>
<comment type="subcellular location">
    <subcellularLocation>
        <location evidence="1">Membrane</location>
        <topology evidence="1">Single-pass type I membrane protein</topology>
    </subcellularLocation>
</comment>
<dbReference type="PANTHER" id="PTHR35518">
    <property type="entry name" value="MAINTENANCE OF TELOMOERE CAPPING"/>
    <property type="match status" value="1"/>
</dbReference>
<dbReference type="InterPro" id="IPR057530">
    <property type="entry name" value="TIM-barrel_MTC6"/>
</dbReference>
<reference evidence="13 14" key="1">
    <citation type="submission" date="2023-03" db="EMBL/GenBank/DDBJ databases">
        <title>Genome sequence of Lichtheimia ornata CBS 291.66.</title>
        <authorList>
            <person name="Mohabir J.T."/>
            <person name="Shea T.P."/>
            <person name="Kurbessoian T."/>
            <person name="Berby B."/>
            <person name="Fontaine J."/>
            <person name="Livny J."/>
            <person name="Gnirke A."/>
            <person name="Stajich J.E."/>
            <person name="Cuomo C.A."/>
        </authorList>
    </citation>
    <scope>NUCLEOTIDE SEQUENCE [LARGE SCALE GENOMIC DNA]</scope>
    <source>
        <strain evidence="13">CBS 291.66</strain>
    </source>
</reference>
<gene>
    <name evidence="13" type="ORF">O0I10_012905</name>
</gene>
<comment type="function">
    <text evidence="7">May be involved in telomere capping.</text>
</comment>
<feature type="signal peptide" evidence="11">
    <location>
        <begin position="1"/>
        <end position="21"/>
    </location>
</feature>
<keyword evidence="6" id="KW-0325">Glycoprotein</keyword>
<evidence type="ECO:0000256" key="5">
    <source>
        <dbReference type="ARBA" id="ARBA00023136"/>
    </source>
</evidence>
<comment type="similarity">
    <text evidence="8">Belongs to the MTC6 family.</text>
</comment>
<dbReference type="PANTHER" id="PTHR35518:SF2">
    <property type="entry name" value="MAINTENANCE OF TELOMERE CAPPING PROTEIN 6"/>
    <property type="match status" value="1"/>
</dbReference>
<sequence>MAIPLLWLFILLGLLSGSSLADTSSFYSHRRSFSYSLPTTYADPSPYQGLAFGSNNVTVPLRTQRDLALNVTIDHWLWPTLNMNTAYFGNDYSTQKLTNVQQVMAMGYRRLVLDLYWDAGRHQWQLCPAATMNDNNYYTCATSENSFRQFMQQVDDYMVSTNVSAAPSDTDLLFLVFNLHPLQSSSSNNNNAVTSRQQQQGDSLSDTIIDIIGTERLYTPSKLEQDRRNGTVGHDSWPTWLNLISDRVQLLVGLGSNELGNSSGYNTGVDLDMIFGENQLLEVTAVAASSNLSQSLSHCTTNNGSWATLIDRPSDPFVYNTTLKATYCGYSPYFTTSNYTSDISKNDNHSITHLQDNVLGTIWSWDVGQPMASSNPHCTMIQRWNGRWRSGLCTELLRVACRHKDDPNKWVLTATYVSYDRAFSACPDNYVFDVPRVAVQNKQLFQVLQADLLENGPHDEGINNPLHHLFWINLNTGSNGACWVVGLYSTCWWLREEGAAFANLIRTSAVAGVIILILVGIFTWVKCARSWRARKARSRKSFIKELLARREYVTVPA</sequence>
<proteinExistence type="inferred from homology"/>
<comment type="caution">
    <text evidence="13">The sequence shown here is derived from an EMBL/GenBank/DDBJ whole genome shotgun (WGS) entry which is preliminary data.</text>
</comment>
<feature type="transmembrane region" description="Helical" evidence="10">
    <location>
        <begin position="504"/>
        <end position="525"/>
    </location>
</feature>
<dbReference type="Proteomes" id="UP001234581">
    <property type="component" value="Unassembled WGS sequence"/>
</dbReference>
<keyword evidence="14" id="KW-1185">Reference proteome</keyword>
<protein>
    <recommendedName>
        <fullName evidence="9">Maintenance of telomere capping protein 6</fullName>
    </recommendedName>
</protein>
<keyword evidence="4 10" id="KW-1133">Transmembrane helix</keyword>
<dbReference type="Pfam" id="PF25506">
    <property type="entry name" value="TIM-barrel_MTC6"/>
    <property type="match status" value="1"/>
</dbReference>
<evidence type="ECO:0000256" key="6">
    <source>
        <dbReference type="ARBA" id="ARBA00023180"/>
    </source>
</evidence>
<name>A0AAD7URY6_9FUNG</name>
<evidence type="ECO:0000256" key="3">
    <source>
        <dbReference type="ARBA" id="ARBA00022729"/>
    </source>
</evidence>
<feature type="chain" id="PRO_5042111777" description="Maintenance of telomere capping protein 6" evidence="11">
    <location>
        <begin position="22"/>
        <end position="557"/>
    </location>
</feature>
<keyword evidence="2 10" id="KW-0812">Transmembrane</keyword>
<dbReference type="GO" id="GO:0008081">
    <property type="term" value="F:phosphoric diester hydrolase activity"/>
    <property type="evidence" value="ECO:0007669"/>
    <property type="project" value="InterPro"/>
</dbReference>
<evidence type="ECO:0000256" key="10">
    <source>
        <dbReference type="SAM" id="Phobius"/>
    </source>
</evidence>
<dbReference type="Gene3D" id="3.20.20.190">
    <property type="entry name" value="Phosphatidylinositol (PI) phosphodiesterase"/>
    <property type="match status" value="1"/>
</dbReference>